<feature type="region of interest" description="Disordered" evidence="1">
    <location>
        <begin position="285"/>
        <end position="393"/>
    </location>
</feature>
<protein>
    <submittedName>
        <fullName evidence="3">Uncharacterized protein</fullName>
    </submittedName>
</protein>
<keyword evidence="2" id="KW-0812">Transmembrane</keyword>
<name>A0A1Q8VBL6_9ACTO</name>
<feature type="compositionally biased region" description="Low complexity" evidence="1">
    <location>
        <begin position="285"/>
        <end position="307"/>
    </location>
</feature>
<evidence type="ECO:0000313" key="4">
    <source>
        <dbReference type="Proteomes" id="UP000186855"/>
    </source>
</evidence>
<keyword evidence="2" id="KW-0472">Membrane</keyword>
<evidence type="ECO:0000313" key="3">
    <source>
        <dbReference type="EMBL" id="OLO45454.1"/>
    </source>
</evidence>
<proteinExistence type="predicted"/>
<accession>A0A1Q8VBL6</accession>
<dbReference type="AlphaFoldDB" id="A0A1Q8VBL6"/>
<evidence type="ECO:0000256" key="2">
    <source>
        <dbReference type="SAM" id="Phobius"/>
    </source>
</evidence>
<sequence>MVVLTSAIPLAHPSFLLERSTVKRFSRRRVCVGVIAVLTAAALVAIVLHPGMVTHDVDLHDGGVWVTNGKMKMVAHLNYPSQTLDGGLRTSSTSFDVDQSGSQVFMSDASSDTYTQIDVARTTLMPPNSSTGSSTMELGGDRIGVADPATGRVWVADVSQAPTFSQSAAPPTISDMPGAVLAMGTDGSAHVASIRTGTVKTVTPRGSVNDISTTSLPKLADDAELQVSAVGDKSVVLERRSGTLVLPGGRAVSLSGDDLQLQVPGPQANEVLVSSTSGLLRVSLSGKVSSVSPSVTGGSPSGPRSTRAAPTRPGASRAPSCGTARAPATTSTSPSHAQQRLEGRLPHQPRRHRPQRHPHRRRVAAGQEHGPGRQLGADQLPDEERGVLRRGVH</sequence>
<keyword evidence="2" id="KW-1133">Transmembrane helix</keyword>
<dbReference type="EMBL" id="MSKI01000217">
    <property type="protein sequence ID" value="OLO45454.1"/>
    <property type="molecule type" value="Genomic_DNA"/>
</dbReference>
<gene>
    <name evidence="3" type="ORF">BKH30_12825</name>
</gene>
<feature type="transmembrane region" description="Helical" evidence="2">
    <location>
        <begin position="30"/>
        <end position="48"/>
    </location>
</feature>
<comment type="caution">
    <text evidence="3">The sequence shown here is derived from an EMBL/GenBank/DDBJ whole genome shotgun (WGS) entry which is preliminary data.</text>
</comment>
<reference evidence="3 4" key="1">
    <citation type="submission" date="2016-12" db="EMBL/GenBank/DDBJ databases">
        <title>Genomic comparison of strains in the 'Actinomyces naeslundii' group.</title>
        <authorList>
            <person name="Mughal S.R."/>
            <person name="Do T."/>
            <person name="Gilbert S.C."/>
            <person name="Witherden E.A."/>
            <person name="Didelot X."/>
            <person name="Beighton D."/>
        </authorList>
    </citation>
    <scope>NUCLEOTIDE SEQUENCE [LARGE SCALE GENOMIC DNA]</scope>
    <source>
        <strain evidence="3 4">S24V</strain>
    </source>
</reference>
<evidence type="ECO:0000256" key="1">
    <source>
        <dbReference type="SAM" id="MobiDB-lite"/>
    </source>
</evidence>
<feature type="compositionally biased region" description="Basic residues" evidence="1">
    <location>
        <begin position="347"/>
        <end position="363"/>
    </location>
</feature>
<organism evidence="3 4">
    <name type="scientific">Actinomyces oris</name>
    <dbReference type="NCBI Taxonomy" id="544580"/>
    <lineage>
        <taxon>Bacteria</taxon>
        <taxon>Bacillati</taxon>
        <taxon>Actinomycetota</taxon>
        <taxon>Actinomycetes</taxon>
        <taxon>Actinomycetales</taxon>
        <taxon>Actinomycetaceae</taxon>
        <taxon>Actinomyces</taxon>
    </lineage>
</organism>
<dbReference type="Proteomes" id="UP000186855">
    <property type="component" value="Unassembled WGS sequence"/>
</dbReference>
<feature type="compositionally biased region" description="Low complexity" evidence="1">
    <location>
        <begin position="323"/>
        <end position="337"/>
    </location>
</feature>